<evidence type="ECO:0000256" key="3">
    <source>
        <dbReference type="ARBA" id="ARBA00022481"/>
    </source>
</evidence>
<keyword evidence="3" id="KW-0488">Methylation</keyword>
<accession>A0A250X3Y8</accession>
<evidence type="ECO:0000256" key="6">
    <source>
        <dbReference type="ARBA" id="ARBA00023134"/>
    </source>
</evidence>
<dbReference type="PROSITE" id="PS51419">
    <property type="entry name" value="RAB"/>
    <property type="match status" value="1"/>
</dbReference>
<dbReference type="SUPFAM" id="SSF52540">
    <property type="entry name" value="P-loop containing nucleoside triphosphate hydrolases"/>
    <property type="match status" value="1"/>
</dbReference>
<keyword evidence="8" id="KW-0636">Prenylation</keyword>
<evidence type="ECO:0000256" key="5">
    <source>
        <dbReference type="ARBA" id="ARBA00022927"/>
    </source>
</evidence>
<dbReference type="PROSITE" id="PS51420">
    <property type="entry name" value="RHO"/>
    <property type="match status" value="1"/>
</dbReference>
<dbReference type="AlphaFoldDB" id="A0A250X3Y8"/>
<dbReference type="SMART" id="SM00175">
    <property type="entry name" value="RAB"/>
    <property type="match status" value="1"/>
</dbReference>
<evidence type="ECO:0000256" key="7">
    <source>
        <dbReference type="ARBA" id="ARBA00023288"/>
    </source>
</evidence>
<dbReference type="SMART" id="SM00176">
    <property type="entry name" value="RAN"/>
    <property type="match status" value="1"/>
</dbReference>
<keyword evidence="5" id="KW-0653">Protein transport</keyword>
<dbReference type="PANTHER" id="PTHR47977">
    <property type="entry name" value="RAS-RELATED PROTEIN RAB"/>
    <property type="match status" value="1"/>
</dbReference>
<gene>
    <name evidence="10" type="ORF">CEUSTIGMA_g5236.t1</name>
</gene>
<dbReference type="SMART" id="SM00177">
    <property type="entry name" value="ARF"/>
    <property type="match status" value="1"/>
</dbReference>
<keyword evidence="4" id="KW-0547">Nucleotide-binding</keyword>
<comment type="similarity">
    <text evidence="1">Belongs to the small GTPase superfamily. Rab family.</text>
</comment>
<dbReference type="InterPro" id="IPR027417">
    <property type="entry name" value="P-loop_NTPase"/>
</dbReference>
<proteinExistence type="inferred from homology"/>
<keyword evidence="11" id="KW-1185">Reference proteome</keyword>
<dbReference type="Pfam" id="PF00071">
    <property type="entry name" value="Ras"/>
    <property type="match status" value="1"/>
</dbReference>
<dbReference type="GO" id="GO:0012505">
    <property type="term" value="C:endomembrane system"/>
    <property type="evidence" value="ECO:0007669"/>
    <property type="project" value="UniProtKB-SubCell"/>
</dbReference>
<dbReference type="EMBL" id="BEGY01000027">
    <property type="protein sequence ID" value="GAX77793.1"/>
    <property type="molecule type" value="Genomic_DNA"/>
</dbReference>
<dbReference type="Proteomes" id="UP000232323">
    <property type="component" value="Unassembled WGS sequence"/>
</dbReference>
<name>A0A250X3Y8_9CHLO</name>
<dbReference type="InterPro" id="IPR050227">
    <property type="entry name" value="Rab"/>
</dbReference>
<dbReference type="GO" id="GO:0015031">
    <property type="term" value="P:protein transport"/>
    <property type="evidence" value="ECO:0007669"/>
    <property type="project" value="UniProtKB-KW"/>
</dbReference>
<keyword evidence="7" id="KW-0449">Lipoprotein</keyword>
<evidence type="ECO:0000256" key="4">
    <source>
        <dbReference type="ARBA" id="ARBA00022741"/>
    </source>
</evidence>
<keyword evidence="2" id="KW-0813">Transport</keyword>
<evidence type="ECO:0000313" key="11">
    <source>
        <dbReference type="Proteomes" id="UP000232323"/>
    </source>
</evidence>
<dbReference type="FunFam" id="3.40.50.300:FF:001312">
    <property type="entry name" value="Ras-related protein Rab-18"/>
    <property type="match status" value="1"/>
</dbReference>
<evidence type="ECO:0000256" key="8">
    <source>
        <dbReference type="ARBA" id="ARBA00023289"/>
    </source>
</evidence>
<keyword evidence="6" id="KW-0342">GTP-binding</keyword>
<sequence length="205" mass="22439">MADYDYTFKILLVGNSGVGKSCILMRFAQDKFLDSMTSTIGVDFRVKMMDVSGKRCKLSVWDTAGQERFRTLTSSYYRGAQGICFIYDVTRRESFEDLEAVWMREVELYSNVDGAVQILVANKVDLSSERQVTTEEGQDFAQRHGCLFVETSAKANVAVGQAFEELVMKILDSPVLIESSGSLAPSGVKLSSAATGGDQAGVCAC</sequence>
<organism evidence="10 11">
    <name type="scientific">Chlamydomonas eustigma</name>
    <dbReference type="NCBI Taxonomy" id="1157962"/>
    <lineage>
        <taxon>Eukaryota</taxon>
        <taxon>Viridiplantae</taxon>
        <taxon>Chlorophyta</taxon>
        <taxon>core chlorophytes</taxon>
        <taxon>Chlorophyceae</taxon>
        <taxon>CS clade</taxon>
        <taxon>Chlamydomonadales</taxon>
        <taxon>Chlamydomonadaceae</taxon>
        <taxon>Chlamydomonas</taxon>
    </lineage>
</organism>
<protein>
    <submittedName>
        <fullName evidence="10">Uncharacterized protein</fullName>
    </submittedName>
</protein>
<dbReference type="OrthoDB" id="9989112at2759"/>
<dbReference type="PROSITE" id="PS51421">
    <property type="entry name" value="RAS"/>
    <property type="match status" value="1"/>
</dbReference>
<reference evidence="10 11" key="1">
    <citation type="submission" date="2017-08" db="EMBL/GenBank/DDBJ databases">
        <title>Acidophilic green algal genome provides insights into adaptation to an acidic environment.</title>
        <authorList>
            <person name="Hirooka S."/>
            <person name="Hirose Y."/>
            <person name="Kanesaki Y."/>
            <person name="Higuchi S."/>
            <person name="Fujiwara T."/>
            <person name="Onuma R."/>
            <person name="Era A."/>
            <person name="Ohbayashi R."/>
            <person name="Uzuka A."/>
            <person name="Nozaki H."/>
            <person name="Yoshikawa H."/>
            <person name="Miyagishima S.Y."/>
        </authorList>
    </citation>
    <scope>NUCLEOTIDE SEQUENCE [LARGE SCALE GENOMIC DNA]</scope>
    <source>
        <strain evidence="10 11">NIES-2499</strain>
    </source>
</reference>
<dbReference type="InterPro" id="IPR005225">
    <property type="entry name" value="Small_GTP-bd"/>
</dbReference>
<dbReference type="GO" id="GO:0005525">
    <property type="term" value="F:GTP binding"/>
    <property type="evidence" value="ECO:0007669"/>
    <property type="project" value="UniProtKB-KW"/>
</dbReference>
<evidence type="ECO:0000313" key="10">
    <source>
        <dbReference type="EMBL" id="GAX77793.1"/>
    </source>
</evidence>
<dbReference type="InterPro" id="IPR001806">
    <property type="entry name" value="Small_GTPase"/>
</dbReference>
<comment type="subcellular location">
    <subcellularLocation>
        <location evidence="9">Endomembrane system</location>
        <topology evidence="9">Lipid-anchor</topology>
    </subcellularLocation>
</comment>
<dbReference type="PRINTS" id="PR00449">
    <property type="entry name" value="RASTRNSFRMNG"/>
</dbReference>
<dbReference type="SMART" id="SM00174">
    <property type="entry name" value="RHO"/>
    <property type="match status" value="1"/>
</dbReference>
<evidence type="ECO:0000256" key="2">
    <source>
        <dbReference type="ARBA" id="ARBA00022448"/>
    </source>
</evidence>
<dbReference type="STRING" id="1157962.A0A250X3Y8"/>
<dbReference type="CDD" id="cd01863">
    <property type="entry name" value="Rab18"/>
    <property type="match status" value="1"/>
</dbReference>
<comment type="caution">
    <text evidence="10">The sequence shown here is derived from an EMBL/GenBank/DDBJ whole genome shotgun (WGS) entry which is preliminary data.</text>
</comment>
<evidence type="ECO:0000256" key="1">
    <source>
        <dbReference type="ARBA" id="ARBA00006270"/>
    </source>
</evidence>
<dbReference type="NCBIfam" id="TIGR00231">
    <property type="entry name" value="small_GTP"/>
    <property type="match status" value="1"/>
</dbReference>
<dbReference type="GO" id="GO:0003924">
    <property type="term" value="F:GTPase activity"/>
    <property type="evidence" value="ECO:0007669"/>
    <property type="project" value="InterPro"/>
</dbReference>
<dbReference type="Gene3D" id="3.40.50.300">
    <property type="entry name" value="P-loop containing nucleotide triphosphate hydrolases"/>
    <property type="match status" value="1"/>
</dbReference>
<evidence type="ECO:0000256" key="9">
    <source>
        <dbReference type="ARBA" id="ARBA00037868"/>
    </source>
</evidence>
<dbReference type="SMART" id="SM00173">
    <property type="entry name" value="RAS"/>
    <property type="match status" value="1"/>
</dbReference>